<evidence type="ECO:0000313" key="3">
    <source>
        <dbReference type="Proteomes" id="UP000195607"/>
    </source>
</evidence>
<organism evidence="2 3">
    <name type="scientific">Cuniculiplasma divulgatum</name>
    <dbReference type="NCBI Taxonomy" id="1673428"/>
    <lineage>
        <taxon>Archaea</taxon>
        <taxon>Methanobacteriati</taxon>
        <taxon>Thermoplasmatota</taxon>
        <taxon>Thermoplasmata</taxon>
        <taxon>Thermoplasmatales</taxon>
        <taxon>Cuniculiplasmataceae</taxon>
        <taxon>Cuniculiplasma</taxon>
    </lineage>
</organism>
<feature type="transmembrane region" description="Helical" evidence="1">
    <location>
        <begin position="330"/>
        <end position="350"/>
    </location>
</feature>
<feature type="transmembrane region" description="Helical" evidence="1">
    <location>
        <begin position="430"/>
        <end position="452"/>
    </location>
</feature>
<feature type="transmembrane region" description="Helical" evidence="1">
    <location>
        <begin position="275"/>
        <end position="294"/>
    </location>
</feature>
<proteinExistence type="predicted"/>
<dbReference type="Proteomes" id="UP000195607">
    <property type="component" value="Chromosome I"/>
</dbReference>
<feature type="transmembrane region" description="Helical" evidence="1">
    <location>
        <begin position="357"/>
        <end position="373"/>
    </location>
</feature>
<feature type="transmembrane region" description="Helical" evidence="1">
    <location>
        <begin position="12"/>
        <end position="32"/>
    </location>
</feature>
<keyword evidence="1" id="KW-0812">Transmembrane</keyword>
<feature type="transmembrane region" description="Helical" evidence="1">
    <location>
        <begin position="237"/>
        <end position="263"/>
    </location>
</feature>
<dbReference type="AlphaFoldDB" id="A0A1N5UUM0"/>
<protein>
    <submittedName>
        <fullName evidence="2">Multipass membrane protein</fullName>
    </submittedName>
</protein>
<feature type="transmembrane region" description="Helical" evidence="1">
    <location>
        <begin position="168"/>
        <end position="186"/>
    </location>
</feature>
<feature type="transmembrane region" description="Helical" evidence="1">
    <location>
        <begin position="38"/>
        <end position="59"/>
    </location>
</feature>
<keyword evidence="1" id="KW-1133">Transmembrane helix</keyword>
<gene>
    <name evidence="2" type="ORF">CSP5_1120</name>
</gene>
<evidence type="ECO:0000313" key="2">
    <source>
        <dbReference type="EMBL" id="SIM64454.1"/>
    </source>
</evidence>
<dbReference type="EMBL" id="LT671858">
    <property type="protein sequence ID" value="SIM64454.1"/>
    <property type="molecule type" value="Genomic_DNA"/>
</dbReference>
<reference evidence="2 3" key="1">
    <citation type="submission" date="2016-04" db="EMBL/GenBank/DDBJ databases">
        <authorList>
            <person name="Evans L.H."/>
            <person name="Alamgir A."/>
            <person name="Owens N."/>
            <person name="Weber N.D."/>
            <person name="Virtaneva K."/>
            <person name="Barbian K."/>
            <person name="Babar A."/>
            <person name="Rosenke K."/>
        </authorList>
    </citation>
    <scope>NUCLEOTIDE SEQUENCE [LARGE SCALE GENOMIC DNA]</scope>
    <source>
        <strain evidence="3">S5(T) (JCM 30642 \VKM B-2941)</strain>
    </source>
</reference>
<feature type="transmembrane region" description="Helical" evidence="1">
    <location>
        <begin position="71"/>
        <end position="91"/>
    </location>
</feature>
<evidence type="ECO:0000256" key="1">
    <source>
        <dbReference type="SAM" id="Phobius"/>
    </source>
</evidence>
<name>A0A1N5UUM0_9ARCH</name>
<feature type="transmembrane region" description="Helical" evidence="1">
    <location>
        <begin position="198"/>
        <end position="231"/>
    </location>
</feature>
<sequence>MKSETEVKKLSRIRYFVFGLVFIILPFISINYTSYLDYGSIINGVILVVLGIILMFVFLTSIKESKIIKNLPYIGFVLSIVQLFFVISTLYPNALTDEIILQTYAAKIFLEGKDPYIKSNMLGAFSYIKPYSLYVTPGLNGKLVEILLYPGMSVLAFLPVVYFHLPDYTTLFIFSALNFLAVFLYLRKTHMEKILPYFSLIIMLSVYTFGLSIGGSTDILWIFFLVLAYIFREKPWLSGLFYGLSISSKQLAIVAFPFLIFMIFMEKGKSFKQSFVFFSLAAFSFLLTNLPFIIMQPYDWLRNIVEAEFQPVLGIGIGFSELSFTGLFKIPSTVFTLIFLATIIITFLFYVRFYSKLKYALFIFPMLMFLVNYRVLLGYIVDWSLLIVISFADYLREENIKPPTLSDIRAKPLNTGIYITGIRKYLQKNITFAVIVIIIISLTTAGSIYLSYNDNDSNIYHINAVENMSDQQCIPGYITSMNISITYQPALGSNLTSPIYFRIIPSTATEGNYNGMLWYASSSLHVGQNYVTAYPESYAYLLKQGTTFRIQAYYNFLSDYITVKAPKINRIGIANYNLQYPTNNLKSPFLCWGVDTSQISNRFNYHLNNGNGKSGNGFTISLSPDHNISKINCIRLSNSAVNLSYLKNSGDNLNFNYSYSGNGTSVTNDKIKNFVGVEMTINGIYDIYIGMNRTVSGNTYYSGINQYIFIQRYGNINFTRIYAISNMFHIVPVTTVFNYELYTNGTSAQNFSVSNIRF</sequence>
<keyword evidence="1" id="KW-0472">Membrane</keyword>
<accession>A0A1N5UUM0</accession>